<name>A0ABR9WK99_9BACT</name>
<gene>
    <name evidence="1" type="ORF">IEE83_29070</name>
</gene>
<evidence type="ECO:0000313" key="2">
    <source>
        <dbReference type="Proteomes" id="UP000634134"/>
    </source>
</evidence>
<organism evidence="1 2">
    <name type="scientific">Dyadobacter subterraneus</name>
    <dbReference type="NCBI Taxonomy" id="2773304"/>
    <lineage>
        <taxon>Bacteria</taxon>
        <taxon>Pseudomonadati</taxon>
        <taxon>Bacteroidota</taxon>
        <taxon>Cytophagia</taxon>
        <taxon>Cytophagales</taxon>
        <taxon>Spirosomataceae</taxon>
        <taxon>Dyadobacter</taxon>
    </lineage>
</organism>
<evidence type="ECO:0000313" key="1">
    <source>
        <dbReference type="EMBL" id="MBE9465941.1"/>
    </source>
</evidence>
<comment type="caution">
    <text evidence="1">The sequence shown here is derived from an EMBL/GenBank/DDBJ whole genome shotgun (WGS) entry which is preliminary data.</text>
</comment>
<keyword evidence="2" id="KW-1185">Reference proteome</keyword>
<proteinExistence type="predicted"/>
<dbReference type="EMBL" id="JACYGY010000002">
    <property type="protein sequence ID" value="MBE9465941.1"/>
    <property type="molecule type" value="Genomic_DNA"/>
</dbReference>
<sequence length="48" mass="5550">MLNLQRLSTAPNRTKQILMNGVSNFLNYHYFGMHIFSLKGLLPDINNL</sequence>
<protein>
    <submittedName>
        <fullName evidence="1">Uncharacterized protein</fullName>
    </submittedName>
</protein>
<reference evidence="2" key="1">
    <citation type="submission" date="2023-07" db="EMBL/GenBank/DDBJ databases">
        <title>Dyadobacter sp. nov 'subterranea' isolated from contaminted grondwater.</title>
        <authorList>
            <person name="Szabo I."/>
            <person name="Al-Omari J."/>
            <person name="Szerdahelyi S.G."/>
            <person name="Rado J."/>
        </authorList>
    </citation>
    <scope>NUCLEOTIDE SEQUENCE [LARGE SCALE GENOMIC DNA]</scope>
    <source>
        <strain evidence="2">UP-52</strain>
    </source>
</reference>
<dbReference type="Proteomes" id="UP000634134">
    <property type="component" value="Unassembled WGS sequence"/>
</dbReference>
<accession>A0ABR9WK99</accession>